<evidence type="ECO:0000313" key="3">
    <source>
        <dbReference type="Proteomes" id="UP000601435"/>
    </source>
</evidence>
<proteinExistence type="predicted"/>
<protein>
    <submittedName>
        <fullName evidence="2">Uncharacterized protein</fullName>
    </submittedName>
</protein>
<dbReference type="AlphaFoldDB" id="A0A812N286"/>
<evidence type="ECO:0000313" key="2">
    <source>
        <dbReference type="EMBL" id="CAE7290211.1"/>
    </source>
</evidence>
<comment type="caution">
    <text evidence="2">The sequence shown here is derived from an EMBL/GenBank/DDBJ whole genome shotgun (WGS) entry which is preliminary data.</text>
</comment>
<feature type="compositionally biased region" description="Basic and acidic residues" evidence="1">
    <location>
        <begin position="545"/>
        <end position="555"/>
    </location>
</feature>
<dbReference type="OrthoDB" id="2345911at2759"/>
<reference evidence="2" key="1">
    <citation type="submission" date="2021-02" db="EMBL/GenBank/DDBJ databases">
        <authorList>
            <person name="Dougan E. K."/>
            <person name="Rhodes N."/>
            <person name="Thang M."/>
            <person name="Chan C."/>
        </authorList>
    </citation>
    <scope>NUCLEOTIDE SEQUENCE</scope>
</reference>
<feature type="region of interest" description="Disordered" evidence="1">
    <location>
        <begin position="543"/>
        <end position="599"/>
    </location>
</feature>
<dbReference type="Proteomes" id="UP000601435">
    <property type="component" value="Unassembled WGS sequence"/>
</dbReference>
<evidence type="ECO:0000256" key="1">
    <source>
        <dbReference type="SAM" id="MobiDB-lite"/>
    </source>
</evidence>
<gene>
    <name evidence="2" type="ORF">SNEC2469_LOCUS7108</name>
</gene>
<feature type="non-terminal residue" evidence="2">
    <location>
        <position position="599"/>
    </location>
</feature>
<name>A0A812N286_9DINO</name>
<accession>A0A812N286</accession>
<keyword evidence="3" id="KW-1185">Reference proteome</keyword>
<dbReference type="EMBL" id="CAJNJA010012175">
    <property type="protein sequence ID" value="CAE7290211.1"/>
    <property type="molecule type" value="Genomic_DNA"/>
</dbReference>
<organism evidence="2 3">
    <name type="scientific">Symbiodinium necroappetens</name>
    <dbReference type="NCBI Taxonomy" id="1628268"/>
    <lineage>
        <taxon>Eukaryota</taxon>
        <taxon>Sar</taxon>
        <taxon>Alveolata</taxon>
        <taxon>Dinophyceae</taxon>
        <taxon>Suessiales</taxon>
        <taxon>Symbiodiniaceae</taxon>
        <taxon>Symbiodinium</taxon>
    </lineage>
</organism>
<sequence length="599" mass="69536">MGAAIFGEESGDVDYDLRDPEDLINFLIDANIRLVRLSYLLELNAAGRLWPRCQEAEEAGLVKCHEMECLKRAEYVVDEKHFPPVCGGAFVRQRRDTAAGEGRVVRIYSVSHCWEAQQHPDPFGFQAHLLLKWFRETRDFSAFGKNDPDQCWLFIDFISLPQYKRTEAEEQHFRHAMSSMHLLYSHAAIYHVIRLEKIMPSHLHRSLQRDFIEIYCETTNKVELRPFAELVMNDTLYFQRGWCVAETQWMCTRSVSWERSPMTPAMFQERVIRGMEGDPDGLVLIFTHRSDLESVVQLQEKVFRQHAQQQKVLYLYNLPDTELQVLAETLPSLVSLQVLIVQDVDQEHERTNLRQSLAALAASMPKCKELFYANAFGVDLLLLGDPPRRSPPISAWCNASHYNVIESHFVNFFWRKFKIKFKRKHGVKRRERVNYIGNIKPFLWRAARVRQPPPLLVHQEDGGIAEDQLKARPYFFRGVSHWLFPSRRGGFHSMKRTSRGQWVGVLRNYQLHELRRAETVPEEAEFGHIEELRRKMAQQAAHLAEQAREVTRRFSDSLQPDTDTPEAKPAKLPAATESSDSAESDDSEDKAAPRNPPRQ</sequence>